<reference evidence="1" key="1">
    <citation type="submission" date="2021-03" db="EMBL/GenBank/DDBJ databases">
        <title>Draft genome sequence of rust myrtle Austropuccinia psidii MF-1, a brazilian biotype.</title>
        <authorList>
            <person name="Quecine M.C."/>
            <person name="Pachon D.M.R."/>
            <person name="Bonatelli M.L."/>
            <person name="Correr F.H."/>
            <person name="Franceschini L.M."/>
            <person name="Leite T.F."/>
            <person name="Margarido G.R.A."/>
            <person name="Almeida C.A."/>
            <person name="Ferrarezi J.A."/>
            <person name="Labate C.A."/>
        </authorList>
    </citation>
    <scope>NUCLEOTIDE SEQUENCE</scope>
    <source>
        <strain evidence="1">MF-1</strain>
    </source>
</reference>
<evidence type="ECO:0000313" key="1">
    <source>
        <dbReference type="EMBL" id="MBW0476119.1"/>
    </source>
</evidence>
<keyword evidence="2" id="KW-1185">Reference proteome</keyword>
<dbReference type="OrthoDB" id="2518091at2759"/>
<sequence length="75" mass="8523">MQRQPSQSTSQYPIENISSTTEQQILPIFDISGIQQPQFHLHHPSALNSLICVAHDSIERNVSDEICNKTLQLEH</sequence>
<protein>
    <submittedName>
        <fullName evidence="1">Uncharacterized protein</fullName>
    </submittedName>
</protein>
<dbReference type="AlphaFoldDB" id="A0A9Q3C2Q5"/>
<dbReference type="Proteomes" id="UP000765509">
    <property type="component" value="Unassembled WGS sequence"/>
</dbReference>
<evidence type="ECO:0000313" key="2">
    <source>
        <dbReference type="Proteomes" id="UP000765509"/>
    </source>
</evidence>
<gene>
    <name evidence="1" type="ORF">O181_015834</name>
</gene>
<organism evidence="1 2">
    <name type="scientific">Austropuccinia psidii MF-1</name>
    <dbReference type="NCBI Taxonomy" id="1389203"/>
    <lineage>
        <taxon>Eukaryota</taxon>
        <taxon>Fungi</taxon>
        <taxon>Dikarya</taxon>
        <taxon>Basidiomycota</taxon>
        <taxon>Pucciniomycotina</taxon>
        <taxon>Pucciniomycetes</taxon>
        <taxon>Pucciniales</taxon>
        <taxon>Sphaerophragmiaceae</taxon>
        <taxon>Austropuccinia</taxon>
    </lineage>
</organism>
<dbReference type="EMBL" id="AVOT02004351">
    <property type="protein sequence ID" value="MBW0476119.1"/>
    <property type="molecule type" value="Genomic_DNA"/>
</dbReference>
<proteinExistence type="predicted"/>
<comment type="caution">
    <text evidence="1">The sequence shown here is derived from an EMBL/GenBank/DDBJ whole genome shotgun (WGS) entry which is preliminary data.</text>
</comment>
<name>A0A9Q3C2Q5_9BASI</name>
<accession>A0A9Q3C2Q5</accession>